<feature type="region of interest" description="Disordered" evidence="1">
    <location>
        <begin position="1"/>
        <end position="47"/>
    </location>
</feature>
<sequence>MERNNVFVPSVRNGGNKWSQVSPFPRPPSLSRSPHSNKSFPLISIPL</sequence>
<gene>
    <name evidence="2" type="primary">CALCOCO1</name>
</gene>
<dbReference type="OrthoDB" id="10015001at2759"/>
<reference evidence="2" key="1">
    <citation type="journal article" date="2013" name="PLoS ONE">
        <title>Direct detection of alternative open reading frames translation products in human significantly expands the proteome.</title>
        <authorList>
            <person name="Vanderperre B."/>
            <person name="Lucier J.-F."/>
            <person name="Motard J."/>
            <person name="Tremblay G."/>
            <person name="Vanderperre S."/>
            <person name="Wisztorski M."/>
            <person name="Salzet M."/>
            <person name="Boisvert F.-M."/>
            <person name="Roucou X."/>
        </authorList>
    </citation>
    <scope>NUCLEOTIDE SEQUENCE</scope>
</reference>
<evidence type="ECO:0000313" key="2">
    <source>
        <dbReference type="EMBL" id="CCQ43657.1"/>
    </source>
</evidence>
<organism evidence="2">
    <name type="scientific">Homo sapiens</name>
    <name type="common">Human</name>
    <dbReference type="NCBI Taxonomy" id="9606"/>
    <lineage>
        <taxon>Eukaryota</taxon>
        <taxon>Metazoa</taxon>
        <taxon>Chordata</taxon>
        <taxon>Craniata</taxon>
        <taxon>Vertebrata</taxon>
        <taxon>Euteleostomi</taxon>
        <taxon>Mammalia</taxon>
        <taxon>Eutheria</taxon>
        <taxon>Euarchontoglires</taxon>
        <taxon>Primates</taxon>
        <taxon>Haplorrhini</taxon>
        <taxon>Catarrhini</taxon>
        <taxon>Hominidae</taxon>
        <taxon>Homo</taxon>
    </lineage>
</organism>
<accession>L8ECJ1</accession>
<protein>
    <submittedName>
        <fullName evidence="2">Alternative protein CALCOCO1</fullName>
    </submittedName>
</protein>
<name>L8ECJ1_HUMAN</name>
<dbReference type="ChiTaRS" id="CALCOCO1">
    <property type="organism name" value="human"/>
</dbReference>
<dbReference type="EMBL" id="HF584160">
    <property type="protein sequence ID" value="CCQ43657.1"/>
    <property type="molecule type" value="Genomic_DNA"/>
</dbReference>
<dbReference type="AlphaFoldDB" id="L8ECJ1"/>
<evidence type="ECO:0000256" key="1">
    <source>
        <dbReference type="SAM" id="MobiDB-lite"/>
    </source>
</evidence>
<proteinExistence type="predicted"/>